<accession>A0AAU6W0C8</accession>
<organism evidence="1">
    <name type="scientific">Pseudomonas phage Arace01</name>
    <dbReference type="NCBI Taxonomy" id="3138526"/>
    <lineage>
        <taxon>Viruses</taxon>
    </lineage>
</organism>
<reference evidence="1" key="1">
    <citation type="journal article" date="2024" name="J. Gen. Virol.">
        <title>Novel phages of Pseudomonas syringae unveil numerous potential auxiliary metabolic genes.</title>
        <authorList>
            <person name="Feltin C."/>
            <person name="Garneau J.R."/>
            <person name="Morris C.E."/>
            <person name="Berard A."/>
            <person name="Torres-Barcelo C."/>
        </authorList>
    </citation>
    <scope>NUCLEOTIDE SEQUENCE</scope>
</reference>
<evidence type="ECO:0008006" key="2">
    <source>
        <dbReference type="Google" id="ProtNLM"/>
    </source>
</evidence>
<name>A0AAU6W0C8_9VIRU</name>
<proteinExistence type="predicted"/>
<protein>
    <recommendedName>
        <fullName evidence="2">Terminase small subunit</fullName>
    </recommendedName>
</protein>
<dbReference type="EMBL" id="PP179312">
    <property type="protein sequence ID" value="XAI69738.1"/>
    <property type="molecule type" value="Genomic_DNA"/>
</dbReference>
<sequence length="113" mass="12649">MSEVTIEQLEDQRKSEQNVVDRRDAALRLANNRDFKKLILEGFCGTEAARYVQESGDPMLSPEARQDALNMAQASGHLKRFLSYTVLFGNTSARTVKELDEALDEARGEEGAE</sequence>
<gene>
    <name evidence="1" type="ORF">Arace01_00072</name>
</gene>
<evidence type="ECO:0000313" key="1">
    <source>
        <dbReference type="EMBL" id="XAI69738.1"/>
    </source>
</evidence>